<name>A0A1F8F787_9BACT</name>
<evidence type="ECO:0008006" key="3">
    <source>
        <dbReference type="Google" id="ProtNLM"/>
    </source>
</evidence>
<sequence>MENKEPKFSLFDIKPIDESGVVEFVLEPVIKLKRKIPAADPIIETVVLRNPKYELENVLNSDFDFRVELISIGGKIHEQRPGQVIEKPKIEMPKPVEARIISERVVKDTPLIPLSVRKTPLKEKHISISLDVKKALLSFSILIIGFAVWQVGSNLKADVVQSGNSAVANLEQARLDLESFNIDEAILDFSNAYEEFSRAEDSLNFMGSILGSVLAEIPGNSQYKSARNLVEAGKIFSQAGQSLAQAANLISQTSLVLSPGNSGITIVSDLKNALVLSQADIHKAAELLADVDETVIPEEKRQSFLDFKSKLPEITKLIDNGVEYSRFLENLIAFGGSKKYIILFQNPSELRPTGGFPGSYAIMHFQDGQLKEFKIDDVYNLDGQLKENVIPPKELQHITPTWAMRDANWFIDFPASARKIMEFFKKEAGYEIDGVITFNPLIVGKMLEVLGPIELPDYDLTLTADNFLQEIQAEVEYGENRTQPKTVLYEFGPKLLEKLYNAQPNQWVAIFDTLFASLESKDMPMYFNDLRLQSFALEKGFAGQVKDVPGDYLMVTATNIKGSKTDIITDTAMKLESEVKGGEVIHKLSITRKHNGGKHKYGFYNRQNPSYIRVLVPEGSELISIDGISRPSNKPLVDYDNLDFEVDDDLAALERSEENKDGYKTYEESGKTGFGFWVVIDPGQTKTTELVYKVPLEINEKYELYIQKQPGLTVDNFDIVFDLGGKVIRETKPFTKDLDLEFTFQ</sequence>
<dbReference type="AlphaFoldDB" id="A0A1F8F787"/>
<accession>A0A1F8F787</accession>
<dbReference type="Pfam" id="PF13196">
    <property type="entry name" value="DUF4012"/>
    <property type="match status" value="1"/>
</dbReference>
<gene>
    <name evidence="1" type="ORF">A3J46_05865</name>
</gene>
<proteinExistence type="predicted"/>
<comment type="caution">
    <text evidence="1">The sequence shown here is derived from an EMBL/GenBank/DDBJ whole genome shotgun (WGS) entry which is preliminary data.</text>
</comment>
<evidence type="ECO:0000313" key="1">
    <source>
        <dbReference type="EMBL" id="OGN08430.1"/>
    </source>
</evidence>
<dbReference type="EMBL" id="MGJP01000062">
    <property type="protein sequence ID" value="OGN08430.1"/>
    <property type="molecule type" value="Genomic_DNA"/>
</dbReference>
<organism evidence="1 2">
    <name type="scientific">Candidatus Yanofskybacteria bacterium RIFCSPHIGHO2_02_FULL_41_11</name>
    <dbReference type="NCBI Taxonomy" id="1802675"/>
    <lineage>
        <taxon>Bacteria</taxon>
        <taxon>Candidatus Yanofskyibacteriota</taxon>
    </lineage>
</organism>
<protein>
    <recommendedName>
        <fullName evidence="3">DUF4012 domain-containing protein</fullName>
    </recommendedName>
</protein>
<dbReference type="InterPro" id="IPR025101">
    <property type="entry name" value="DUF4012"/>
</dbReference>
<evidence type="ECO:0000313" key="2">
    <source>
        <dbReference type="Proteomes" id="UP000177167"/>
    </source>
</evidence>
<reference evidence="1 2" key="1">
    <citation type="journal article" date="2016" name="Nat. Commun.">
        <title>Thousands of microbial genomes shed light on interconnected biogeochemical processes in an aquifer system.</title>
        <authorList>
            <person name="Anantharaman K."/>
            <person name="Brown C.T."/>
            <person name="Hug L.A."/>
            <person name="Sharon I."/>
            <person name="Castelle C.J."/>
            <person name="Probst A.J."/>
            <person name="Thomas B.C."/>
            <person name="Singh A."/>
            <person name="Wilkins M.J."/>
            <person name="Karaoz U."/>
            <person name="Brodie E.L."/>
            <person name="Williams K.H."/>
            <person name="Hubbard S.S."/>
            <person name="Banfield J.F."/>
        </authorList>
    </citation>
    <scope>NUCLEOTIDE SEQUENCE [LARGE SCALE GENOMIC DNA]</scope>
</reference>
<dbReference type="Proteomes" id="UP000177167">
    <property type="component" value="Unassembled WGS sequence"/>
</dbReference>